<evidence type="ECO:0000313" key="12">
    <source>
        <dbReference type="Proteomes" id="UP000619761"/>
    </source>
</evidence>
<keyword evidence="3 6" id="KW-0285">Flavoprotein</keyword>
<dbReference type="InterPro" id="IPR025878">
    <property type="entry name" value="Acyl-CoA_dh-like_C_dom"/>
</dbReference>
<dbReference type="EMBL" id="BMYZ01000001">
    <property type="protein sequence ID" value="GGY64748.1"/>
    <property type="molecule type" value="Genomic_DNA"/>
</dbReference>
<evidence type="ECO:0000256" key="4">
    <source>
        <dbReference type="ARBA" id="ARBA00022827"/>
    </source>
</evidence>
<dbReference type="InterPro" id="IPR037069">
    <property type="entry name" value="AcylCoA_DH/ox_N_sf"/>
</dbReference>
<dbReference type="Pfam" id="PF02771">
    <property type="entry name" value="Acyl-CoA_dh_N"/>
    <property type="match status" value="1"/>
</dbReference>
<comment type="cofactor">
    <cofactor evidence="1 6">
        <name>FAD</name>
        <dbReference type="ChEBI" id="CHEBI:57692"/>
    </cofactor>
</comment>
<dbReference type="InterPro" id="IPR036250">
    <property type="entry name" value="AcylCo_DH-like_C"/>
</dbReference>
<comment type="caution">
    <text evidence="11">The sequence shown here is derived from an EMBL/GenBank/DDBJ whole genome shotgun (WGS) entry which is preliminary data.</text>
</comment>
<name>A0ABQ3AUR6_9GAMM</name>
<proteinExistence type="inferred from homology"/>
<keyword evidence="4 6" id="KW-0274">FAD</keyword>
<reference evidence="12" key="1">
    <citation type="journal article" date="2019" name="Int. J. Syst. Evol. Microbiol.">
        <title>The Global Catalogue of Microorganisms (GCM) 10K type strain sequencing project: providing services to taxonomists for standard genome sequencing and annotation.</title>
        <authorList>
            <consortium name="The Broad Institute Genomics Platform"/>
            <consortium name="The Broad Institute Genome Sequencing Center for Infectious Disease"/>
            <person name="Wu L."/>
            <person name="Ma J."/>
        </authorList>
    </citation>
    <scope>NUCLEOTIDE SEQUENCE [LARGE SCALE GENOMIC DNA]</scope>
    <source>
        <strain evidence="12">KCTC 32239</strain>
    </source>
</reference>
<dbReference type="Pfam" id="PF02770">
    <property type="entry name" value="Acyl-CoA_dh_M"/>
    <property type="match status" value="1"/>
</dbReference>
<accession>A0ABQ3AUR6</accession>
<evidence type="ECO:0000259" key="7">
    <source>
        <dbReference type="Pfam" id="PF00441"/>
    </source>
</evidence>
<sequence>MSKIKLPLRDIEFALFELFHFEEHYADYCPSLDRSLTKALLNESARFCEDILAPLSASGDTEGCRLVDGEVITPAGFKTAYQQYCDAGWPSLARSAEFGGQGLPQSLGIVMNELSATANYAWTMYPGLSQGAMHTIESHGSDFQKQTYLPALISGEWTGTMCLTEAHCGTDLGLLKTKATPVGDGSFSLTGTKIFISSGDHDLAQNIVHIVLARLPDAPAGTKGISLFIVPKFTVNADGSLGARNGVSCGSLEHKMGIHGNATCVLNFDGAVGTLLGEANKGLHLMFTFMNLARLGAALQGIAHAESGFQAALNYSRERLQGRSLSGAKNPTGVADPIISHPDVRRMLMTQKALSEGMRMMAYFAAKRVDIAQHAATPEKRQMAQDMLSVVTPIAKGFITELGFESASLALQCFGGHGYIKEWGVEQNLRDCRIASLYEGTTGVQALDLLGRKILLSDGKLMDGFTKCIQHFCQDPTNAPELSPYADSLTRLHTEWLGVTQHIGALAQQNPDEVGAASVDYLMYCGYIFMGYLWARAAKTALAALATSSDEQDFYRAKLATARFYFERILPRTLTLVATIKSGANNLMELPAEQFAF</sequence>
<dbReference type="Proteomes" id="UP000619761">
    <property type="component" value="Unassembled WGS sequence"/>
</dbReference>
<protein>
    <submittedName>
        <fullName evidence="11">Acyl-CoA dehydrogenase</fullName>
    </submittedName>
</protein>
<dbReference type="Gene3D" id="1.10.540.10">
    <property type="entry name" value="Acyl-CoA dehydrogenase/oxidase, N-terminal domain"/>
    <property type="match status" value="1"/>
</dbReference>
<evidence type="ECO:0000256" key="6">
    <source>
        <dbReference type="RuleBase" id="RU362125"/>
    </source>
</evidence>
<dbReference type="PANTHER" id="PTHR42803">
    <property type="entry name" value="ACYL-COA DEHYDROGENASE"/>
    <property type="match status" value="1"/>
</dbReference>
<feature type="domain" description="Acyl-CoA dehydrogenase/oxidase N-terminal" evidence="9">
    <location>
        <begin position="39"/>
        <end position="156"/>
    </location>
</feature>
<evidence type="ECO:0000313" key="11">
    <source>
        <dbReference type="EMBL" id="GGY64748.1"/>
    </source>
</evidence>
<evidence type="ECO:0000259" key="9">
    <source>
        <dbReference type="Pfam" id="PF02771"/>
    </source>
</evidence>
<dbReference type="InterPro" id="IPR006091">
    <property type="entry name" value="Acyl-CoA_Oxase/DH_mid-dom"/>
</dbReference>
<dbReference type="InterPro" id="IPR052166">
    <property type="entry name" value="Diverse_Acyl-CoA_DH"/>
</dbReference>
<dbReference type="PANTHER" id="PTHR42803:SF1">
    <property type="entry name" value="BROAD-SPECIFICITY LINEAR ACYL-COA DEHYDROGENASE FADE5"/>
    <property type="match status" value="1"/>
</dbReference>
<dbReference type="Gene3D" id="2.40.110.10">
    <property type="entry name" value="Butyryl-CoA Dehydrogenase, subunit A, domain 2"/>
    <property type="match status" value="1"/>
</dbReference>
<evidence type="ECO:0000259" key="8">
    <source>
        <dbReference type="Pfam" id="PF02770"/>
    </source>
</evidence>
<evidence type="ECO:0000256" key="2">
    <source>
        <dbReference type="ARBA" id="ARBA00009347"/>
    </source>
</evidence>
<dbReference type="InterPro" id="IPR013786">
    <property type="entry name" value="AcylCoA_DH/ox_N"/>
</dbReference>
<comment type="similarity">
    <text evidence="2 6">Belongs to the acyl-CoA dehydrogenase family.</text>
</comment>
<dbReference type="InterPro" id="IPR009075">
    <property type="entry name" value="AcylCo_DH/oxidase_C"/>
</dbReference>
<dbReference type="InterPro" id="IPR009100">
    <property type="entry name" value="AcylCoA_DH/oxidase_NM_dom_sf"/>
</dbReference>
<dbReference type="SUPFAM" id="SSF47203">
    <property type="entry name" value="Acyl-CoA dehydrogenase C-terminal domain-like"/>
    <property type="match status" value="1"/>
</dbReference>
<keyword evidence="12" id="KW-1185">Reference proteome</keyword>
<organism evidence="11 12">
    <name type="scientific">Cellvibrio zantedeschiae</name>
    <dbReference type="NCBI Taxonomy" id="1237077"/>
    <lineage>
        <taxon>Bacteria</taxon>
        <taxon>Pseudomonadati</taxon>
        <taxon>Pseudomonadota</taxon>
        <taxon>Gammaproteobacteria</taxon>
        <taxon>Cellvibrionales</taxon>
        <taxon>Cellvibrionaceae</taxon>
        <taxon>Cellvibrio</taxon>
    </lineage>
</organism>
<evidence type="ECO:0000256" key="1">
    <source>
        <dbReference type="ARBA" id="ARBA00001974"/>
    </source>
</evidence>
<dbReference type="InterPro" id="IPR046373">
    <property type="entry name" value="Acyl-CoA_Oxase/DH_mid-dom_sf"/>
</dbReference>
<dbReference type="Pfam" id="PF12806">
    <property type="entry name" value="Acyl-CoA_dh_C"/>
    <property type="match status" value="1"/>
</dbReference>
<feature type="domain" description="Acetyl-CoA dehydrogenase-like C-terminal" evidence="10">
    <location>
        <begin position="465"/>
        <end position="591"/>
    </location>
</feature>
<feature type="domain" description="Acyl-CoA oxidase/dehydrogenase middle" evidence="8">
    <location>
        <begin position="161"/>
        <end position="269"/>
    </location>
</feature>
<evidence type="ECO:0000256" key="3">
    <source>
        <dbReference type="ARBA" id="ARBA00022630"/>
    </source>
</evidence>
<evidence type="ECO:0000256" key="5">
    <source>
        <dbReference type="ARBA" id="ARBA00023002"/>
    </source>
</evidence>
<gene>
    <name evidence="11" type="ORF">GCM10011613_05680</name>
</gene>
<dbReference type="SUPFAM" id="SSF56645">
    <property type="entry name" value="Acyl-CoA dehydrogenase NM domain-like"/>
    <property type="match status" value="1"/>
</dbReference>
<feature type="domain" description="Acyl-CoA dehydrogenase/oxidase C-terminal" evidence="7">
    <location>
        <begin position="280"/>
        <end position="448"/>
    </location>
</feature>
<keyword evidence="5 6" id="KW-0560">Oxidoreductase</keyword>
<evidence type="ECO:0000259" key="10">
    <source>
        <dbReference type="Pfam" id="PF12806"/>
    </source>
</evidence>
<dbReference type="Gene3D" id="1.20.140.10">
    <property type="entry name" value="Butyryl-CoA Dehydrogenase, subunit A, domain 3"/>
    <property type="match status" value="1"/>
</dbReference>
<dbReference type="Pfam" id="PF00441">
    <property type="entry name" value="Acyl-CoA_dh_1"/>
    <property type="match status" value="1"/>
</dbReference>
<dbReference type="RefSeq" id="WP_189415937.1">
    <property type="nucleotide sequence ID" value="NZ_BMYZ01000001.1"/>
</dbReference>